<protein>
    <submittedName>
        <fullName evidence="5">Putative formin like protein</fullName>
    </submittedName>
</protein>
<dbReference type="Gene3D" id="1.20.58.2220">
    <property type="entry name" value="Formin, FH2 domain"/>
    <property type="match status" value="1"/>
</dbReference>
<gene>
    <name evidence="5" type="ORF">EZS28_005357</name>
</gene>
<feature type="compositionally biased region" description="Pro residues" evidence="2">
    <location>
        <begin position="692"/>
        <end position="701"/>
    </location>
</feature>
<dbReference type="Pfam" id="PF06371">
    <property type="entry name" value="Drf_GBD"/>
    <property type="match status" value="1"/>
</dbReference>
<evidence type="ECO:0000256" key="1">
    <source>
        <dbReference type="SAM" id="Coils"/>
    </source>
</evidence>
<sequence>MTFWKPKTDNKAADKKADDPWDKMSDENIEKAYIKALQDLMFTQDQITKLTATQNRKNKITMIKQQLQKPRTQYAFVLISNIRSNPNKEHVRNLRVTLSTSNEKWFQEFFNNNGLQVIMELITKKYQNPTLTVDDMEIVGECIQCYKAIMNNQFGLQNVITFPGAVRCLFTTLQIPRNLKKADIETGQGRDLQSVYYENSSIVLELIANLCMTPQTIADNGLKHVMEAAESFRFQMNERVVLEMVLIQLRNRSAPELFLCRIIQLVNTILIQNDLLTQRLKLREQWDQEIQLNTMIKLCTSVDIGFKERDKLRNQEGMNTQSKHETPEELLNKHAWIYLDEMQQDNDEANGFAREQTVIDPERVFKLLVERFKGTKALMYLNNIGISLQKLKENSPEWIVIDRFTERTVKLEIGDIQINQDKSKDPLSPQKQLEQLRASLKRSSKSVVGNTPNRSSLIKLEALEQTDTKTKTPEKVSDADSDNKKKSQQTENKDSKKDSKENIPQQQDTKEETHKTDNSDQMTITELKQRIIDDAMEKERREQAEAHSQYLESQIKEYERVIDDVKDRLGDYYTDNKKEQVQQKEVKIQIFSVGDAVDKVLNELQTSQTEKEKIQEKLKELEKKLEKKNLNEQAASSSDVPQAPSLFASVPPAPSIPAAPSLGIQMPLSPNIPSAPDIPQAPSLESSIPSAPSIPPAPGIPAAPGIPSAPGIPPAPGIPSAPGVPSAPGIPGAPLAPVMPVGLPKKQPKKPKVPLKVLHWTKLPDRVITSTIWKEIDDANVDIDESELESLFDKKQTQQLSQTQNQSHSGLLNQTIEMNSTPTISLLDSKRQNNAGIMLSQFGSKTPEDIIQAIIGFDMSLLTPNRLQSLIAFLPSEEEKDTLLSFTGNPMNQTKAERFYLQLVKLNRVEERLKFLLFRSRSAEIAEYLLPAYKAVIYACAELKGKLDQVELDYSKGSIRKRNLSKNTPQKSNTRNKPMIILILESILAIGNYLNGESNQGCAYGCRLDVLSKICDFKGNDNKTTLLEYLVVKIGVNGQKKEIQQEKDQYKEFFTSQPTKSAQSSSEKLNIQTMDVQFITYAADKLNAEWSNVIKASKQSLPTLAQDANEINQGMLLVEKEIREAKKALNIRASSPSEDQQSQINHLRSPNKHGSTSPVITSSSETKSGNKMYLKLLESFYSSFQAQHEEIKICKEQCEKDVDGTIRTFNEDPTKISSEEFFTIFTNFLEKVNKVANDVKNRESNRRKDIERKKHEDQKKSEQQTNKSLLIQKSQGVGQASVAIKAMQGTQSTDNLLLLKDTQNDSSNSKSSLIREMQNKIILQQTSGLNRLSDSQSQSTLPAFRPRLPTKSANQSLRSPLFHSNEQNQGNQSQNDGKDNIMIDINTQIVQGNQLMRKRARKDE</sequence>
<dbReference type="SUPFAM" id="SSF101447">
    <property type="entry name" value="Formin homology 2 domain (FH2 domain)"/>
    <property type="match status" value="1"/>
</dbReference>
<dbReference type="PANTHER" id="PTHR45725:SF1">
    <property type="entry name" value="DISHEVELLED ASSOCIATED ACTIVATOR OF MORPHOGENESIS, ISOFORM D"/>
    <property type="match status" value="1"/>
</dbReference>
<dbReference type="Gene3D" id="1.25.10.10">
    <property type="entry name" value="Leucine-rich Repeat Variant"/>
    <property type="match status" value="1"/>
</dbReference>
<feature type="compositionally biased region" description="Basic and acidic residues" evidence="2">
    <location>
        <begin position="1240"/>
        <end position="1262"/>
    </location>
</feature>
<evidence type="ECO:0000313" key="5">
    <source>
        <dbReference type="EMBL" id="KAA6399121.1"/>
    </source>
</evidence>
<dbReference type="InterPro" id="IPR015425">
    <property type="entry name" value="FH2_Formin"/>
</dbReference>
<name>A0A5J4WVX6_9EUKA</name>
<dbReference type="PROSITE" id="PS51232">
    <property type="entry name" value="GBD_FH3"/>
    <property type="match status" value="1"/>
</dbReference>
<evidence type="ECO:0000259" key="4">
    <source>
        <dbReference type="PROSITE" id="PS51444"/>
    </source>
</evidence>
<evidence type="ECO:0000313" key="6">
    <source>
        <dbReference type="Proteomes" id="UP000324800"/>
    </source>
</evidence>
<feature type="compositionally biased region" description="Pro residues" evidence="2">
    <location>
        <begin position="710"/>
        <end position="719"/>
    </location>
</feature>
<dbReference type="EMBL" id="SNRW01000817">
    <property type="protein sequence ID" value="KAA6399121.1"/>
    <property type="molecule type" value="Genomic_DNA"/>
</dbReference>
<feature type="region of interest" description="Disordered" evidence="2">
    <location>
        <begin position="1327"/>
        <end position="1353"/>
    </location>
</feature>
<organism evidence="5 6">
    <name type="scientific">Streblomastix strix</name>
    <dbReference type="NCBI Taxonomy" id="222440"/>
    <lineage>
        <taxon>Eukaryota</taxon>
        <taxon>Metamonada</taxon>
        <taxon>Preaxostyla</taxon>
        <taxon>Oxymonadida</taxon>
        <taxon>Streblomastigidae</taxon>
        <taxon>Streblomastix</taxon>
    </lineage>
</organism>
<feature type="compositionally biased region" description="Polar residues" evidence="2">
    <location>
        <begin position="1263"/>
        <end position="1272"/>
    </location>
</feature>
<dbReference type="InterPro" id="IPR016024">
    <property type="entry name" value="ARM-type_fold"/>
</dbReference>
<dbReference type="GO" id="GO:0030036">
    <property type="term" value="P:actin cytoskeleton organization"/>
    <property type="evidence" value="ECO:0007669"/>
    <property type="project" value="InterPro"/>
</dbReference>
<comment type="caution">
    <text evidence="5">The sequence shown here is derived from an EMBL/GenBank/DDBJ whole genome shotgun (WGS) entry which is preliminary data.</text>
</comment>
<feature type="region of interest" description="Disordered" evidence="2">
    <location>
        <begin position="1240"/>
        <end position="1272"/>
    </location>
</feature>
<evidence type="ECO:0000256" key="2">
    <source>
        <dbReference type="SAM" id="MobiDB-lite"/>
    </source>
</evidence>
<feature type="coiled-coil region" evidence="1">
    <location>
        <begin position="541"/>
        <end position="568"/>
    </location>
</feature>
<feature type="region of interest" description="Disordered" evidence="2">
    <location>
        <begin position="1360"/>
        <end position="1379"/>
    </location>
</feature>
<dbReference type="Proteomes" id="UP000324800">
    <property type="component" value="Unassembled WGS sequence"/>
</dbReference>
<dbReference type="InterPro" id="IPR051425">
    <property type="entry name" value="Formin_Homology"/>
</dbReference>
<dbReference type="Pfam" id="PF02181">
    <property type="entry name" value="FH2"/>
    <property type="match status" value="2"/>
</dbReference>
<dbReference type="InterPro" id="IPR011989">
    <property type="entry name" value="ARM-like"/>
</dbReference>
<dbReference type="InterPro" id="IPR010473">
    <property type="entry name" value="GTPase-bd"/>
</dbReference>
<feature type="region of interest" description="Disordered" evidence="2">
    <location>
        <begin position="630"/>
        <end position="652"/>
    </location>
</feature>
<feature type="domain" description="FH2" evidence="4">
    <location>
        <begin position="745"/>
        <end position="1258"/>
    </location>
</feature>
<dbReference type="OrthoDB" id="1104827at2759"/>
<feature type="domain" description="GBD/FH3" evidence="3">
    <location>
        <begin position="21"/>
        <end position="430"/>
    </location>
</feature>
<proteinExistence type="predicted"/>
<feature type="compositionally biased region" description="Basic and acidic residues" evidence="2">
    <location>
        <begin position="466"/>
        <end position="485"/>
    </location>
</feature>
<feature type="compositionally biased region" description="Polar residues" evidence="2">
    <location>
        <begin position="1327"/>
        <end position="1341"/>
    </location>
</feature>
<dbReference type="PROSITE" id="PS51444">
    <property type="entry name" value="FH2"/>
    <property type="match status" value="1"/>
</dbReference>
<feature type="compositionally biased region" description="Polar residues" evidence="2">
    <location>
        <begin position="445"/>
        <end position="456"/>
    </location>
</feature>
<feature type="region of interest" description="Disordered" evidence="2">
    <location>
        <begin position="437"/>
        <end position="524"/>
    </location>
</feature>
<feature type="region of interest" description="Disordered" evidence="2">
    <location>
        <begin position="1"/>
        <end position="23"/>
    </location>
</feature>
<dbReference type="SMART" id="SM01140">
    <property type="entry name" value="Drf_GBD"/>
    <property type="match status" value="1"/>
</dbReference>
<dbReference type="SMART" id="SM00498">
    <property type="entry name" value="FH2"/>
    <property type="match status" value="1"/>
</dbReference>
<dbReference type="GO" id="GO:0003779">
    <property type="term" value="F:actin binding"/>
    <property type="evidence" value="ECO:0007669"/>
    <property type="project" value="InterPro"/>
</dbReference>
<dbReference type="InterPro" id="IPR042201">
    <property type="entry name" value="FH2_Formin_sf"/>
</dbReference>
<dbReference type="SUPFAM" id="SSF48371">
    <property type="entry name" value="ARM repeat"/>
    <property type="match status" value="1"/>
</dbReference>
<feature type="compositionally biased region" description="Basic and acidic residues" evidence="2">
    <location>
        <begin position="491"/>
        <end position="501"/>
    </location>
</feature>
<feature type="region of interest" description="Disordered" evidence="2">
    <location>
        <begin position="1132"/>
        <end position="1165"/>
    </location>
</feature>
<dbReference type="PANTHER" id="PTHR45725">
    <property type="entry name" value="FORMIN HOMOLOGY 2 FAMILY MEMBER"/>
    <property type="match status" value="1"/>
</dbReference>
<evidence type="ECO:0000259" key="3">
    <source>
        <dbReference type="PROSITE" id="PS51232"/>
    </source>
</evidence>
<dbReference type="GO" id="GO:0031267">
    <property type="term" value="F:small GTPase binding"/>
    <property type="evidence" value="ECO:0007669"/>
    <property type="project" value="InterPro"/>
</dbReference>
<accession>A0A5J4WVX6</accession>
<keyword evidence="1" id="KW-0175">Coiled coil</keyword>
<feature type="compositionally biased region" description="Low complexity" evidence="2">
    <location>
        <begin position="1364"/>
        <end position="1375"/>
    </location>
</feature>
<reference evidence="5 6" key="1">
    <citation type="submission" date="2019-03" db="EMBL/GenBank/DDBJ databases">
        <title>Single cell metagenomics reveals metabolic interactions within the superorganism composed of flagellate Streblomastix strix and complex community of Bacteroidetes bacteria on its surface.</title>
        <authorList>
            <person name="Treitli S.C."/>
            <person name="Kolisko M."/>
            <person name="Husnik F."/>
            <person name="Keeling P."/>
            <person name="Hampl V."/>
        </authorList>
    </citation>
    <scope>NUCLEOTIDE SEQUENCE [LARGE SCALE GENOMIC DNA]</scope>
    <source>
        <strain evidence="5">ST1C</strain>
    </source>
</reference>
<feature type="region of interest" description="Disordered" evidence="2">
    <location>
        <begin position="667"/>
        <end position="726"/>
    </location>
</feature>
<feature type="compositionally biased region" description="Basic and acidic residues" evidence="2">
    <location>
        <begin position="508"/>
        <end position="518"/>
    </location>
</feature>
<dbReference type="InterPro" id="IPR014768">
    <property type="entry name" value="GBD/FH3_dom"/>
</dbReference>